<dbReference type="InterPro" id="IPR036188">
    <property type="entry name" value="FAD/NAD-bd_sf"/>
</dbReference>
<dbReference type="SUPFAM" id="SSF51905">
    <property type="entry name" value="FAD/NAD(P)-binding domain"/>
    <property type="match status" value="1"/>
</dbReference>
<comment type="caution">
    <text evidence="3">The sequence shown here is derived from an EMBL/GenBank/DDBJ whole genome shotgun (WGS) entry which is preliminary data.</text>
</comment>
<keyword evidence="1 3" id="KW-0560">Oxidoreductase</keyword>
<evidence type="ECO:0000313" key="3">
    <source>
        <dbReference type="EMBL" id="MEF2156091.1"/>
    </source>
</evidence>
<organism evidence="3 4">
    <name type="scientific">Aquilutibacter rugosus</name>
    <dbReference type="NCBI Taxonomy" id="3115820"/>
    <lineage>
        <taxon>Bacteria</taxon>
        <taxon>Pseudomonadati</taxon>
        <taxon>Pseudomonadota</taxon>
        <taxon>Gammaproteobacteria</taxon>
        <taxon>Lysobacterales</taxon>
        <taxon>Lysobacteraceae</taxon>
        <taxon>Aquilutibacter</taxon>
    </lineage>
</organism>
<evidence type="ECO:0000256" key="1">
    <source>
        <dbReference type="ARBA" id="ARBA00023002"/>
    </source>
</evidence>
<keyword evidence="4" id="KW-1185">Reference proteome</keyword>
<dbReference type="InterPro" id="IPR006076">
    <property type="entry name" value="FAD-dep_OxRdtase"/>
</dbReference>
<protein>
    <submittedName>
        <fullName evidence="3">FAD-dependent oxidoreductase</fullName>
        <ecNumber evidence="3">1.-.-.-</ecNumber>
    </submittedName>
</protein>
<dbReference type="PANTHER" id="PTHR13847">
    <property type="entry name" value="SARCOSINE DEHYDROGENASE-RELATED"/>
    <property type="match status" value="1"/>
</dbReference>
<dbReference type="Gene3D" id="3.50.50.60">
    <property type="entry name" value="FAD/NAD(P)-binding domain"/>
    <property type="match status" value="1"/>
</dbReference>
<name>A0ABU7V009_9GAMM</name>
<dbReference type="RefSeq" id="WP_331703999.1">
    <property type="nucleotide sequence ID" value="NZ_JAZHBO010000002.1"/>
</dbReference>
<accession>A0ABU7V009</accession>
<sequence>MKDVRSGYPFWSVNAGLPIAFPPLTADVRTEILILGAGITGTLIAQELTDAGHQALIIDGRDVAWGSTSASTALLQYEIDTPMTELARQYDEATAVLAYHSCLEALDLLEARAADIPEAAFRRAGSLYIASHRRAVDAMQQELKLRKQHDFEVRWLDSEDLQDRYGLENSPAAILSARAASMDPYRYTYAALSGLRQRGVAVHDRSKIVSVRTFGSQCIAQTEHGTTITADHVIVATGYAAIRQLGVKVASCRSTYAYVTEPSIDPQIEWMHDTLMWESARPYLYTRRTPDGRCMIGGEDDAVDNEAKRSMLLPANLKKLQRKMQHYLPETDWTPSFSWAGTFAETTDGLPYFGSHPKHGERIHFAMGYGGNGITYSILGAQVIRAHIEGRRHLLSDLYAFERTGHA</sequence>
<dbReference type="Pfam" id="PF01266">
    <property type="entry name" value="DAO"/>
    <property type="match status" value="1"/>
</dbReference>
<feature type="domain" description="FAD dependent oxidoreductase" evidence="2">
    <location>
        <begin position="32"/>
        <end position="384"/>
    </location>
</feature>
<evidence type="ECO:0000313" key="4">
    <source>
        <dbReference type="Proteomes" id="UP001356170"/>
    </source>
</evidence>
<dbReference type="GO" id="GO:0016491">
    <property type="term" value="F:oxidoreductase activity"/>
    <property type="evidence" value="ECO:0007669"/>
    <property type="project" value="UniProtKB-KW"/>
</dbReference>
<dbReference type="PANTHER" id="PTHR13847:SF201">
    <property type="entry name" value="PUTATIBE OXIDOREDUCTASE"/>
    <property type="match status" value="1"/>
</dbReference>
<dbReference type="Proteomes" id="UP001356170">
    <property type="component" value="Unassembled WGS sequence"/>
</dbReference>
<dbReference type="EMBL" id="JAZHBO010000002">
    <property type="protein sequence ID" value="MEF2156091.1"/>
    <property type="molecule type" value="Genomic_DNA"/>
</dbReference>
<evidence type="ECO:0000259" key="2">
    <source>
        <dbReference type="Pfam" id="PF01266"/>
    </source>
</evidence>
<gene>
    <name evidence="3" type="ORF">V3390_07595</name>
</gene>
<proteinExistence type="predicted"/>
<reference evidence="3 4" key="1">
    <citation type="submission" date="2024-01" db="EMBL/GenBank/DDBJ databases">
        <title>Novel species of the genus Luteimonas isolated from rivers.</title>
        <authorList>
            <person name="Lu H."/>
        </authorList>
    </citation>
    <scope>NUCLEOTIDE SEQUENCE [LARGE SCALE GENOMIC DNA]</scope>
    <source>
        <strain evidence="3 4">FXH3W</strain>
    </source>
</reference>
<dbReference type="Gene3D" id="3.30.9.10">
    <property type="entry name" value="D-Amino Acid Oxidase, subunit A, domain 2"/>
    <property type="match status" value="1"/>
</dbReference>
<dbReference type="EC" id="1.-.-.-" evidence="3"/>